<dbReference type="PANTHER" id="PTHR14614:SF44">
    <property type="entry name" value="PROTEIN N-LYSINE METHYLTRANSFERASE METTL21D"/>
    <property type="match status" value="1"/>
</dbReference>
<gene>
    <name evidence="3" type="primary">METTL21A</name>
    <name evidence="3" type="ORF">BLAG_LOCUS22800</name>
</gene>
<dbReference type="OrthoDB" id="46564at2759"/>
<dbReference type="InterPro" id="IPR029063">
    <property type="entry name" value="SAM-dependent_MTases_sf"/>
</dbReference>
<dbReference type="GO" id="GO:0032991">
    <property type="term" value="C:protein-containing complex"/>
    <property type="evidence" value="ECO:0007669"/>
    <property type="project" value="TreeGrafter"/>
</dbReference>
<evidence type="ECO:0000256" key="1">
    <source>
        <dbReference type="ARBA" id="ARBA00022603"/>
    </source>
</evidence>
<keyword evidence="1" id="KW-0489">Methyltransferase</keyword>
<name>A0A8K0A7N1_BRALA</name>
<dbReference type="GO" id="GO:0005829">
    <property type="term" value="C:cytosol"/>
    <property type="evidence" value="ECO:0007669"/>
    <property type="project" value="TreeGrafter"/>
</dbReference>
<evidence type="ECO:0000313" key="4">
    <source>
        <dbReference type="Proteomes" id="UP000838412"/>
    </source>
</evidence>
<organism evidence="3 4">
    <name type="scientific">Branchiostoma lanceolatum</name>
    <name type="common">Common lancelet</name>
    <name type="synonym">Amphioxus lanceolatum</name>
    <dbReference type="NCBI Taxonomy" id="7740"/>
    <lineage>
        <taxon>Eukaryota</taxon>
        <taxon>Metazoa</taxon>
        <taxon>Chordata</taxon>
        <taxon>Cephalochordata</taxon>
        <taxon>Leptocardii</taxon>
        <taxon>Amphioxiformes</taxon>
        <taxon>Branchiostomatidae</taxon>
        <taxon>Branchiostoma</taxon>
    </lineage>
</organism>
<dbReference type="Gene3D" id="3.40.50.150">
    <property type="entry name" value="Vaccinia Virus protein VP39"/>
    <property type="match status" value="1"/>
</dbReference>
<dbReference type="EMBL" id="OV696692">
    <property type="protein sequence ID" value="CAH1270555.1"/>
    <property type="molecule type" value="Genomic_DNA"/>
</dbReference>
<dbReference type="GO" id="GO:0008168">
    <property type="term" value="F:methyltransferase activity"/>
    <property type="evidence" value="ECO:0007669"/>
    <property type="project" value="UniProtKB-KW"/>
</dbReference>
<dbReference type="InterPro" id="IPR019410">
    <property type="entry name" value="Methyltransf_16"/>
</dbReference>
<reference evidence="3" key="1">
    <citation type="submission" date="2022-01" db="EMBL/GenBank/DDBJ databases">
        <authorList>
            <person name="Braso-Vives M."/>
        </authorList>
    </citation>
    <scope>NUCLEOTIDE SEQUENCE</scope>
</reference>
<dbReference type="Pfam" id="PF10294">
    <property type="entry name" value="Methyltransf_16"/>
    <property type="match status" value="1"/>
</dbReference>
<dbReference type="GO" id="GO:0032259">
    <property type="term" value="P:methylation"/>
    <property type="evidence" value="ECO:0007669"/>
    <property type="project" value="UniProtKB-KW"/>
</dbReference>
<keyword evidence="2" id="KW-0949">S-adenosyl-L-methionine</keyword>
<accession>A0A8K0A7N1</accession>
<keyword evidence="1" id="KW-0808">Transferase</keyword>
<dbReference type="SUPFAM" id="SSF53335">
    <property type="entry name" value="S-adenosyl-L-methionine-dependent methyltransferases"/>
    <property type="match status" value="1"/>
</dbReference>
<proteinExistence type="predicted"/>
<sequence length="262" mass="28865">MDDPAPESGNFRRVKHTNQLETYFYPGLFMDDHMNYTWKDVDIGHVQVKVHGRHGSESATYAETGQVVWPASVVLSHYLLQHSHLVQSRSVLELGAGVGLPGLVAAKLTKEPSAVVLTDHTEVILELLQKNTEANFTGDTDGPKAALLNWGADLEEFKKTHGTFDLILGADIIYWTEQEGMAEPLFQTVSTLLSKKADAMFVLCHHNRSAQMSKSIRDIAGKFNLLCAEVSKDDLPAACSDILSNVSLQLLTFTAKDVDTII</sequence>
<dbReference type="AlphaFoldDB" id="A0A8K0A7N1"/>
<evidence type="ECO:0000256" key="2">
    <source>
        <dbReference type="ARBA" id="ARBA00022691"/>
    </source>
</evidence>
<dbReference type="PANTHER" id="PTHR14614">
    <property type="entry name" value="HEPATOCELLULAR CARCINOMA-ASSOCIATED ANTIGEN"/>
    <property type="match status" value="1"/>
</dbReference>
<dbReference type="Proteomes" id="UP000838412">
    <property type="component" value="Chromosome 7"/>
</dbReference>
<evidence type="ECO:0000313" key="3">
    <source>
        <dbReference type="EMBL" id="CAH1270555.1"/>
    </source>
</evidence>
<keyword evidence="4" id="KW-1185">Reference proteome</keyword>
<protein>
    <submittedName>
        <fullName evidence="3">METTL21A protein</fullName>
    </submittedName>
</protein>